<dbReference type="InterPro" id="IPR023214">
    <property type="entry name" value="HAD_sf"/>
</dbReference>
<reference evidence="14 15" key="1">
    <citation type="submission" date="2017-07" db="EMBL/GenBank/DDBJ databases">
        <title>Draft whole genome sequences of clinical Proprionibacteriaceae strains.</title>
        <authorList>
            <person name="Bernier A.-M."/>
            <person name="Bernard K."/>
            <person name="Domingo M.-C."/>
        </authorList>
    </citation>
    <scope>NUCLEOTIDE SEQUENCE [LARGE SCALE GENOMIC DNA]</scope>
    <source>
        <strain evidence="14 15">NML 160184</strain>
    </source>
</reference>
<dbReference type="SFLD" id="SFLDF00029">
    <property type="entry name" value="phosphoserine_phosphatase"/>
    <property type="match status" value="1"/>
</dbReference>
<dbReference type="UniPathway" id="UPA00135">
    <property type="reaction ID" value="UER00198"/>
</dbReference>
<protein>
    <recommendedName>
        <fullName evidence="4">phosphoserine phosphatase</fullName>
        <ecNumber evidence="4">3.1.3.3</ecNumber>
    </recommendedName>
    <alternativeName>
        <fullName evidence="10">O-phosphoserine phosphohydrolase</fullName>
    </alternativeName>
</protein>
<dbReference type="InterPro" id="IPR004469">
    <property type="entry name" value="PSP"/>
</dbReference>
<evidence type="ECO:0000256" key="2">
    <source>
        <dbReference type="ARBA" id="ARBA00005135"/>
    </source>
</evidence>
<feature type="active site" description="Nucleophile" evidence="13">
    <location>
        <position position="60"/>
    </location>
</feature>
<dbReference type="RefSeq" id="WP_094450061.1">
    <property type="nucleotide sequence ID" value="NZ_NMVI01000011.1"/>
</dbReference>
<evidence type="ECO:0000256" key="6">
    <source>
        <dbReference type="ARBA" id="ARBA00022723"/>
    </source>
</evidence>
<evidence type="ECO:0000256" key="1">
    <source>
        <dbReference type="ARBA" id="ARBA00001946"/>
    </source>
</evidence>
<comment type="catalytic activity">
    <reaction evidence="11">
        <text>O-phospho-L-serine + H2O = L-serine + phosphate</text>
        <dbReference type="Rhea" id="RHEA:21208"/>
        <dbReference type="ChEBI" id="CHEBI:15377"/>
        <dbReference type="ChEBI" id="CHEBI:33384"/>
        <dbReference type="ChEBI" id="CHEBI:43474"/>
        <dbReference type="ChEBI" id="CHEBI:57524"/>
        <dbReference type="EC" id="3.1.3.3"/>
    </reaction>
</comment>
<comment type="caution">
    <text evidence="14">The sequence shown here is derived from an EMBL/GenBank/DDBJ whole genome shotgun (WGS) entry which is preliminary data.</text>
</comment>
<proteinExistence type="inferred from homology"/>
<dbReference type="GO" id="GO:0005737">
    <property type="term" value="C:cytoplasm"/>
    <property type="evidence" value="ECO:0007669"/>
    <property type="project" value="TreeGrafter"/>
</dbReference>
<feature type="active site" description="Proton donor" evidence="13">
    <location>
        <position position="62"/>
    </location>
</feature>
<evidence type="ECO:0000313" key="15">
    <source>
        <dbReference type="Proteomes" id="UP000216533"/>
    </source>
</evidence>
<keyword evidence="6" id="KW-0479">Metal-binding</keyword>
<dbReference type="AlphaFoldDB" id="A0A255EBD8"/>
<evidence type="ECO:0000256" key="7">
    <source>
        <dbReference type="ARBA" id="ARBA00022801"/>
    </source>
</evidence>
<dbReference type="PANTHER" id="PTHR43344">
    <property type="entry name" value="PHOSPHOSERINE PHOSPHATASE"/>
    <property type="match status" value="1"/>
</dbReference>
<sequence>MLRVAAPASATEALAALGDPTVTATFGHGWEVAELPADLDPATVSVAPAPTTAPRLLVSDVDSTVILDEAIELLADRAGTRTEVAAVTERAMRGELDFAASLAERVATLAGLPVSVFADVAQAVRPTPGLTELLASATAGDCPVVLVSGGFHEILAHLTPGWGIPPQNVHANRLEVVDGRLTGRTRGPVIDRQAKADHLRTHAAAIGVTARQAVAVGDGANDLAMIDAAGLGLAFCAKPVVAAAADGHISHRRLDVVAWLSGLPLPAEDNE</sequence>
<evidence type="ECO:0000256" key="4">
    <source>
        <dbReference type="ARBA" id="ARBA00012640"/>
    </source>
</evidence>
<dbReference type="SUPFAM" id="SSF56784">
    <property type="entry name" value="HAD-like"/>
    <property type="match status" value="1"/>
</dbReference>
<keyword evidence="8" id="KW-0460">Magnesium</keyword>
<dbReference type="EMBL" id="NMVI01000011">
    <property type="protein sequence ID" value="OYN88846.1"/>
    <property type="molecule type" value="Genomic_DNA"/>
</dbReference>
<evidence type="ECO:0000313" key="14">
    <source>
        <dbReference type="EMBL" id="OYN88846.1"/>
    </source>
</evidence>
<evidence type="ECO:0000256" key="12">
    <source>
        <dbReference type="ARBA" id="ARBA00048523"/>
    </source>
</evidence>
<dbReference type="GO" id="GO:0000287">
    <property type="term" value="F:magnesium ion binding"/>
    <property type="evidence" value="ECO:0007669"/>
    <property type="project" value="TreeGrafter"/>
</dbReference>
<name>A0A255EBD8_9ACTN</name>
<organism evidence="14 15">
    <name type="scientific">Parenemella sanctibonifatiensis</name>
    <dbReference type="NCBI Taxonomy" id="2016505"/>
    <lineage>
        <taxon>Bacteria</taxon>
        <taxon>Bacillati</taxon>
        <taxon>Actinomycetota</taxon>
        <taxon>Actinomycetes</taxon>
        <taxon>Propionibacteriales</taxon>
        <taxon>Propionibacteriaceae</taxon>
        <taxon>Parenemella</taxon>
    </lineage>
</organism>
<comment type="catalytic activity">
    <reaction evidence="12">
        <text>O-phospho-D-serine + H2O = D-serine + phosphate</text>
        <dbReference type="Rhea" id="RHEA:24873"/>
        <dbReference type="ChEBI" id="CHEBI:15377"/>
        <dbReference type="ChEBI" id="CHEBI:35247"/>
        <dbReference type="ChEBI" id="CHEBI:43474"/>
        <dbReference type="ChEBI" id="CHEBI:58680"/>
        <dbReference type="EC" id="3.1.3.3"/>
    </reaction>
</comment>
<keyword evidence="5" id="KW-0028">Amino-acid biosynthesis</keyword>
<dbReference type="SFLD" id="SFLDG01137">
    <property type="entry name" value="C1.6.1:_Phosphoserine_Phosphat"/>
    <property type="match status" value="1"/>
</dbReference>
<dbReference type="InterPro" id="IPR036412">
    <property type="entry name" value="HAD-like_sf"/>
</dbReference>
<dbReference type="Pfam" id="PF12710">
    <property type="entry name" value="HAD"/>
    <property type="match status" value="1"/>
</dbReference>
<accession>A0A255EBD8</accession>
<dbReference type="PANTHER" id="PTHR43344:SF2">
    <property type="entry name" value="PHOSPHOSERINE PHOSPHATASE"/>
    <property type="match status" value="1"/>
</dbReference>
<evidence type="ECO:0000256" key="10">
    <source>
        <dbReference type="ARBA" id="ARBA00031693"/>
    </source>
</evidence>
<evidence type="ECO:0000256" key="13">
    <source>
        <dbReference type="PIRSR" id="PIRSR604469-1"/>
    </source>
</evidence>
<evidence type="ECO:0000256" key="8">
    <source>
        <dbReference type="ARBA" id="ARBA00022842"/>
    </source>
</evidence>
<keyword evidence="9" id="KW-0718">Serine biosynthesis</keyword>
<dbReference type="InterPro" id="IPR050582">
    <property type="entry name" value="HAD-like_SerB"/>
</dbReference>
<dbReference type="GO" id="GO:0006564">
    <property type="term" value="P:L-serine biosynthetic process"/>
    <property type="evidence" value="ECO:0007669"/>
    <property type="project" value="UniProtKB-KW"/>
</dbReference>
<dbReference type="NCBIfam" id="TIGR00338">
    <property type="entry name" value="serB"/>
    <property type="match status" value="1"/>
</dbReference>
<dbReference type="SFLD" id="SFLDG01136">
    <property type="entry name" value="C1.6:_Phosphoserine_Phosphatas"/>
    <property type="match status" value="1"/>
</dbReference>
<comment type="cofactor">
    <cofactor evidence="1">
        <name>Mg(2+)</name>
        <dbReference type="ChEBI" id="CHEBI:18420"/>
    </cofactor>
</comment>
<dbReference type="SFLD" id="SFLDS00003">
    <property type="entry name" value="Haloacid_Dehalogenase"/>
    <property type="match status" value="1"/>
</dbReference>
<comment type="similarity">
    <text evidence="3">Belongs to the HAD-like hydrolase superfamily. SerB family.</text>
</comment>
<dbReference type="Gene3D" id="3.40.50.1000">
    <property type="entry name" value="HAD superfamily/HAD-like"/>
    <property type="match status" value="1"/>
</dbReference>
<dbReference type="Proteomes" id="UP000216533">
    <property type="component" value="Unassembled WGS sequence"/>
</dbReference>
<evidence type="ECO:0000256" key="3">
    <source>
        <dbReference type="ARBA" id="ARBA00009184"/>
    </source>
</evidence>
<keyword evidence="7" id="KW-0378">Hydrolase</keyword>
<dbReference type="EC" id="3.1.3.3" evidence="4"/>
<evidence type="ECO:0000256" key="11">
    <source>
        <dbReference type="ARBA" id="ARBA00048138"/>
    </source>
</evidence>
<dbReference type="NCBIfam" id="TIGR01488">
    <property type="entry name" value="HAD-SF-IB"/>
    <property type="match status" value="1"/>
</dbReference>
<comment type="pathway">
    <text evidence="2">Amino-acid biosynthesis; L-serine biosynthesis; L-serine from 3-phospho-D-glycerate: step 3/3.</text>
</comment>
<evidence type="ECO:0000256" key="9">
    <source>
        <dbReference type="ARBA" id="ARBA00023299"/>
    </source>
</evidence>
<gene>
    <name evidence="14" type="primary">serB</name>
    <name evidence="14" type="ORF">CGZ92_03840</name>
</gene>
<dbReference type="GO" id="GO:0036424">
    <property type="term" value="F:L-phosphoserine phosphatase activity"/>
    <property type="evidence" value="ECO:0007669"/>
    <property type="project" value="InterPro"/>
</dbReference>
<evidence type="ECO:0000256" key="5">
    <source>
        <dbReference type="ARBA" id="ARBA00022605"/>
    </source>
</evidence>